<organism evidence="1 2">
    <name type="scientific">Candidatus Kaiserbacteria bacterium RIFCSPHIGHO2_01_FULL_48_10</name>
    <dbReference type="NCBI Taxonomy" id="1798476"/>
    <lineage>
        <taxon>Bacteria</taxon>
        <taxon>Candidatus Kaiseribacteriota</taxon>
    </lineage>
</organism>
<reference evidence="1 2" key="1">
    <citation type="journal article" date="2016" name="Nat. Commun.">
        <title>Thousands of microbial genomes shed light on interconnected biogeochemical processes in an aquifer system.</title>
        <authorList>
            <person name="Anantharaman K."/>
            <person name="Brown C.T."/>
            <person name="Hug L.A."/>
            <person name="Sharon I."/>
            <person name="Castelle C.J."/>
            <person name="Probst A.J."/>
            <person name="Thomas B.C."/>
            <person name="Singh A."/>
            <person name="Wilkins M.J."/>
            <person name="Karaoz U."/>
            <person name="Brodie E.L."/>
            <person name="Williams K.H."/>
            <person name="Hubbard S.S."/>
            <person name="Banfield J.F."/>
        </authorList>
    </citation>
    <scope>NUCLEOTIDE SEQUENCE [LARGE SCALE GENOMIC DNA]</scope>
</reference>
<dbReference type="Proteomes" id="UP000178249">
    <property type="component" value="Unassembled WGS sequence"/>
</dbReference>
<dbReference type="GO" id="GO:0006355">
    <property type="term" value="P:regulation of DNA-templated transcription"/>
    <property type="evidence" value="ECO:0007669"/>
    <property type="project" value="InterPro"/>
</dbReference>
<dbReference type="InterPro" id="IPR010985">
    <property type="entry name" value="Ribbon_hlx_hlx"/>
</dbReference>
<protein>
    <recommendedName>
        <fullName evidence="3">Ribbon-helix-helix protein CopG domain-containing protein</fullName>
    </recommendedName>
</protein>
<dbReference type="AlphaFoldDB" id="A0A1F6C2X1"/>
<dbReference type="EMBL" id="MFKP01000041">
    <property type="protein sequence ID" value="OGG43423.1"/>
    <property type="molecule type" value="Genomic_DNA"/>
</dbReference>
<accession>A0A1F6C2X1</accession>
<evidence type="ECO:0000313" key="2">
    <source>
        <dbReference type="Proteomes" id="UP000178249"/>
    </source>
</evidence>
<evidence type="ECO:0008006" key="3">
    <source>
        <dbReference type="Google" id="ProtNLM"/>
    </source>
</evidence>
<evidence type="ECO:0000313" key="1">
    <source>
        <dbReference type="EMBL" id="OGG43423.1"/>
    </source>
</evidence>
<dbReference type="SUPFAM" id="SSF47598">
    <property type="entry name" value="Ribbon-helix-helix"/>
    <property type="match status" value="1"/>
</dbReference>
<gene>
    <name evidence="1" type="ORF">A2841_02400</name>
</gene>
<comment type="caution">
    <text evidence="1">The sequence shown here is derived from an EMBL/GenBank/DDBJ whole genome shotgun (WGS) entry which is preliminary data.</text>
</comment>
<name>A0A1F6C2X1_9BACT</name>
<sequence>MRSIMNISLPKAVADGVKHTVKVEKFASVSEYFRHLLREEGRKRLARELNASRRQFAKGKGKILHSLRDLR</sequence>
<proteinExistence type="predicted"/>